<name>A0ABV8L783_9NOCA</name>
<dbReference type="Proteomes" id="UP001595767">
    <property type="component" value="Unassembled WGS sequence"/>
</dbReference>
<accession>A0ABV8L783</accession>
<reference evidence="3" key="1">
    <citation type="journal article" date="2019" name="Int. J. Syst. Evol. Microbiol.">
        <title>The Global Catalogue of Microorganisms (GCM) 10K type strain sequencing project: providing services to taxonomists for standard genome sequencing and annotation.</title>
        <authorList>
            <consortium name="The Broad Institute Genomics Platform"/>
            <consortium name="The Broad Institute Genome Sequencing Center for Infectious Disease"/>
            <person name="Wu L."/>
            <person name="Ma J."/>
        </authorList>
    </citation>
    <scope>NUCLEOTIDE SEQUENCE [LARGE SCALE GENOMIC DNA]</scope>
    <source>
        <strain evidence="3">CGMCC 4.7204</strain>
    </source>
</reference>
<protein>
    <recommendedName>
        <fullName evidence="4">Tyr recombinase domain-containing protein</fullName>
    </recommendedName>
</protein>
<keyword evidence="3" id="KW-1185">Reference proteome</keyword>
<gene>
    <name evidence="2" type="ORF">ACFOW8_14960</name>
</gene>
<evidence type="ECO:0000313" key="2">
    <source>
        <dbReference type="EMBL" id="MFC4126234.1"/>
    </source>
</evidence>
<sequence length="126" mass="14399">MDLDKQRCAVDRPDPACAVLAGVLAFHAVRVRQLIALQLTDVHDGRLDLSDRVVPLAEPVRQRMNAYLDYRQQSWARHGESAPVHSLPHRAHHHLDDTVLDPQTARYARSVDPRGPRLRSSPRHRR</sequence>
<evidence type="ECO:0000313" key="3">
    <source>
        <dbReference type="Proteomes" id="UP001595767"/>
    </source>
</evidence>
<feature type="region of interest" description="Disordered" evidence="1">
    <location>
        <begin position="78"/>
        <end position="126"/>
    </location>
</feature>
<dbReference type="RefSeq" id="WP_378551222.1">
    <property type="nucleotide sequence ID" value="NZ_JBHSBA010000007.1"/>
</dbReference>
<proteinExistence type="predicted"/>
<organism evidence="2 3">
    <name type="scientific">Nocardia rhizosphaerae</name>
    <dbReference type="NCBI Taxonomy" id="1691571"/>
    <lineage>
        <taxon>Bacteria</taxon>
        <taxon>Bacillati</taxon>
        <taxon>Actinomycetota</taxon>
        <taxon>Actinomycetes</taxon>
        <taxon>Mycobacteriales</taxon>
        <taxon>Nocardiaceae</taxon>
        <taxon>Nocardia</taxon>
    </lineage>
</organism>
<comment type="caution">
    <text evidence="2">The sequence shown here is derived from an EMBL/GenBank/DDBJ whole genome shotgun (WGS) entry which is preliminary data.</text>
</comment>
<evidence type="ECO:0000256" key="1">
    <source>
        <dbReference type="SAM" id="MobiDB-lite"/>
    </source>
</evidence>
<feature type="compositionally biased region" description="Basic residues" evidence="1">
    <location>
        <begin position="116"/>
        <end position="126"/>
    </location>
</feature>
<dbReference type="EMBL" id="JBHSBA010000007">
    <property type="protein sequence ID" value="MFC4126234.1"/>
    <property type="molecule type" value="Genomic_DNA"/>
</dbReference>
<evidence type="ECO:0008006" key="4">
    <source>
        <dbReference type="Google" id="ProtNLM"/>
    </source>
</evidence>